<evidence type="ECO:0000256" key="4">
    <source>
        <dbReference type="ARBA" id="ARBA00022801"/>
    </source>
</evidence>
<dbReference type="AlphaFoldDB" id="A0AAV4BX03"/>
<dbReference type="InterPro" id="IPR012341">
    <property type="entry name" value="6hp_glycosidase-like_sf"/>
</dbReference>
<proteinExistence type="inferred from homology"/>
<keyword evidence="6" id="KW-0119">Carbohydrate metabolism</keyword>
<dbReference type="GO" id="GO:0030245">
    <property type="term" value="P:cellulose catabolic process"/>
    <property type="evidence" value="ECO:0007669"/>
    <property type="project" value="UniProtKB-KW"/>
</dbReference>
<evidence type="ECO:0000313" key="11">
    <source>
        <dbReference type="EMBL" id="GFO24173.1"/>
    </source>
</evidence>
<dbReference type="EC" id="3.2.1.4" evidence="3"/>
<keyword evidence="8" id="KW-0624">Polysaccharide degradation</keyword>
<dbReference type="Proteomes" id="UP000735302">
    <property type="component" value="Unassembled WGS sequence"/>
</dbReference>
<accession>A0AAV4BX03</accession>
<dbReference type="SUPFAM" id="SSF48208">
    <property type="entry name" value="Six-hairpin glycosidases"/>
    <property type="match status" value="1"/>
</dbReference>
<dbReference type="InterPro" id="IPR012291">
    <property type="entry name" value="CBM2_carb-bd_dom_sf"/>
</dbReference>
<evidence type="ECO:0000256" key="7">
    <source>
        <dbReference type="ARBA" id="ARBA00023295"/>
    </source>
</evidence>
<dbReference type="Gene3D" id="2.60.40.290">
    <property type="match status" value="1"/>
</dbReference>
<protein>
    <recommendedName>
        <fullName evidence="3">cellulase</fullName>
        <ecNumber evidence="3">3.2.1.4</ecNumber>
    </recommendedName>
</protein>
<evidence type="ECO:0000313" key="12">
    <source>
        <dbReference type="Proteomes" id="UP000735302"/>
    </source>
</evidence>
<feature type="compositionally biased region" description="Low complexity" evidence="9">
    <location>
        <begin position="177"/>
        <end position="195"/>
    </location>
</feature>
<dbReference type="EMBL" id="BLXT01005595">
    <property type="protein sequence ID" value="GFO24173.1"/>
    <property type="molecule type" value="Genomic_DNA"/>
</dbReference>
<evidence type="ECO:0000256" key="9">
    <source>
        <dbReference type="SAM" id="MobiDB-lite"/>
    </source>
</evidence>
<dbReference type="InterPro" id="IPR008965">
    <property type="entry name" value="CBM2/CBM3_carb-bd_dom_sf"/>
</dbReference>
<keyword evidence="7" id="KW-0326">Glycosidase</keyword>
<dbReference type="GO" id="GO:0030247">
    <property type="term" value="F:polysaccharide binding"/>
    <property type="evidence" value="ECO:0007669"/>
    <property type="project" value="InterPro"/>
</dbReference>
<organism evidence="11 12">
    <name type="scientific">Plakobranchus ocellatus</name>
    <dbReference type="NCBI Taxonomy" id="259542"/>
    <lineage>
        <taxon>Eukaryota</taxon>
        <taxon>Metazoa</taxon>
        <taxon>Spiralia</taxon>
        <taxon>Lophotrochozoa</taxon>
        <taxon>Mollusca</taxon>
        <taxon>Gastropoda</taxon>
        <taxon>Heterobranchia</taxon>
        <taxon>Euthyneura</taxon>
        <taxon>Panpulmonata</taxon>
        <taxon>Sacoglossa</taxon>
        <taxon>Placobranchoidea</taxon>
        <taxon>Plakobranchidae</taxon>
        <taxon>Plakobranchus</taxon>
    </lineage>
</organism>
<dbReference type="InterPro" id="IPR008928">
    <property type="entry name" value="6-hairpin_glycosidase_sf"/>
</dbReference>
<evidence type="ECO:0000256" key="1">
    <source>
        <dbReference type="ARBA" id="ARBA00000966"/>
    </source>
</evidence>
<keyword evidence="4" id="KW-0378">Hydrolase</keyword>
<comment type="catalytic activity">
    <reaction evidence="1">
        <text>Endohydrolysis of (1-&gt;4)-beta-D-glucosidic linkages in cellulose, lichenin and cereal beta-D-glucans.</text>
        <dbReference type="EC" id="3.2.1.4"/>
    </reaction>
</comment>
<sequence>MSFEDELINITKLGIFLFRPVTMAHPGLLQTVSVFLVMAIRAAVGVTTVDIINHWNGGFQGQVCIPITKELLGWKAHLVFDQDVDSLEVWTADATKLNDREYLLVHKDYNAVEHAGDNLCFTFLGHGQGDIVPTTTVYIEGMDEPASSTDGGGATQPPPASFSTNSPSPTAGNNPQPASVGTTSATAPTAATSAGSTLGNGKKDYALALSKSILFYDAQRSGKLPANNPITWRGDSATNDCVPGGWYDAGDHIKFGLPMASSTTLLTWSLLRFDDEVSRCITKSGSAEEFGLGTQVYCTVVLPIALYRGHGQRINRFHLSSLCKIVRMK</sequence>
<dbReference type="SUPFAM" id="SSF49384">
    <property type="entry name" value="Carbohydrate-binding domain"/>
    <property type="match status" value="1"/>
</dbReference>
<reference evidence="11 12" key="1">
    <citation type="journal article" date="2021" name="Elife">
        <title>Chloroplast acquisition without the gene transfer in kleptoplastic sea slugs, Plakobranchus ocellatus.</title>
        <authorList>
            <person name="Maeda T."/>
            <person name="Takahashi S."/>
            <person name="Yoshida T."/>
            <person name="Shimamura S."/>
            <person name="Takaki Y."/>
            <person name="Nagai Y."/>
            <person name="Toyoda A."/>
            <person name="Suzuki Y."/>
            <person name="Arimoto A."/>
            <person name="Ishii H."/>
            <person name="Satoh N."/>
            <person name="Nishiyama T."/>
            <person name="Hasebe M."/>
            <person name="Maruyama T."/>
            <person name="Minagawa J."/>
            <person name="Obokata J."/>
            <person name="Shigenobu S."/>
        </authorList>
    </citation>
    <scope>NUCLEOTIDE SEQUENCE [LARGE SCALE GENOMIC DNA]</scope>
</reference>
<evidence type="ECO:0000259" key="10">
    <source>
        <dbReference type="Pfam" id="PF00759"/>
    </source>
</evidence>
<keyword evidence="12" id="KW-1185">Reference proteome</keyword>
<dbReference type="PANTHER" id="PTHR22298">
    <property type="entry name" value="ENDO-1,4-BETA-GLUCANASE"/>
    <property type="match status" value="1"/>
</dbReference>
<comment type="caution">
    <text evidence="11">The sequence shown here is derived from an EMBL/GenBank/DDBJ whole genome shotgun (WGS) entry which is preliminary data.</text>
</comment>
<name>A0AAV4BX03_9GAST</name>
<evidence type="ECO:0000256" key="3">
    <source>
        <dbReference type="ARBA" id="ARBA00012601"/>
    </source>
</evidence>
<dbReference type="Pfam" id="PF00759">
    <property type="entry name" value="Glyco_hydro_9"/>
    <property type="match status" value="1"/>
</dbReference>
<dbReference type="GO" id="GO:0008810">
    <property type="term" value="F:cellulase activity"/>
    <property type="evidence" value="ECO:0007669"/>
    <property type="project" value="UniProtKB-EC"/>
</dbReference>
<dbReference type="InterPro" id="IPR001701">
    <property type="entry name" value="Glyco_hydro_9"/>
</dbReference>
<evidence type="ECO:0000256" key="8">
    <source>
        <dbReference type="ARBA" id="ARBA00023326"/>
    </source>
</evidence>
<gene>
    <name evidence="11" type="ORF">PoB_005067800</name>
</gene>
<dbReference type="Gene3D" id="1.50.10.10">
    <property type="match status" value="1"/>
</dbReference>
<evidence type="ECO:0000256" key="5">
    <source>
        <dbReference type="ARBA" id="ARBA00023001"/>
    </source>
</evidence>
<feature type="region of interest" description="Disordered" evidence="9">
    <location>
        <begin position="142"/>
        <end position="195"/>
    </location>
</feature>
<evidence type="ECO:0000256" key="2">
    <source>
        <dbReference type="ARBA" id="ARBA00007072"/>
    </source>
</evidence>
<feature type="domain" description="Glycoside hydrolase family 9" evidence="10">
    <location>
        <begin position="205"/>
        <end position="280"/>
    </location>
</feature>
<feature type="compositionally biased region" description="Polar residues" evidence="9">
    <location>
        <begin position="161"/>
        <end position="176"/>
    </location>
</feature>
<comment type="similarity">
    <text evidence="2">Belongs to the glycosyl hydrolase 9 (cellulase E) family.</text>
</comment>
<keyword evidence="5" id="KW-0136">Cellulose degradation</keyword>
<evidence type="ECO:0000256" key="6">
    <source>
        <dbReference type="ARBA" id="ARBA00023277"/>
    </source>
</evidence>